<evidence type="ECO:0000313" key="1">
    <source>
        <dbReference type="EMBL" id="QDT55615.1"/>
    </source>
</evidence>
<protein>
    <recommendedName>
        <fullName evidence="3">DUF1501 domain-containing protein</fullName>
    </recommendedName>
</protein>
<accession>A0A517SHM2</accession>
<name>A0A517SHM2_9PLAN</name>
<dbReference type="OrthoDB" id="232368at2"/>
<dbReference type="AlphaFoldDB" id="A0A517SHM2"/>
<organism evidence="1 2">
    <name type="scientific">Caulifigura coniformis</name>
    <dbReference type="NCBI Taxonomy" id="2527983"/>
    <lineage>
        <taxon>Bacteria</taxon>
        <taxon>Pseudomonadati</taxon>
        <taxon>Planctomycetota</taxon>
        <taxon>Planctomycetia</taxon>
        <taxon>Planctomycetales</taxon>
        <taxon>Planctomycetaceae</taxon>
        <taxon>Caulifigura</taxon>
    </lineage>
</organism>
<proteinExistence type="predicted"/>
<dbReference type="InterPro" id="IPR010869">
    <property type="entry name" value="DUF1501"/>
</dbReference>
<dbReference type="InParanoid" id="A0A517SHM2"/>
<dbReference type="PANTHER" id="PTHR43737:SF1">
    <property type="entry name" value="DUF1501 DOMAIN-CONTAINING PROTEIN"/>
    <property type="match status" value="1"/>
</dbReference>
<evidence type="ECO:0000313" key="2">
    <source>
        <dbReference type="Proteomes" id="UP000315700"/>
    </source>
</evidence>
<dbReference type="InterPro" id="IPR017850">
    <property type="entry name" value="Alkaline_phosphatase_core_sf"/>
</dbReference>
<gene>
    <name evidence="1" type="ORF">Pan44_36610</name>
</gene>
<evidence type="ECO:0008006" key="3">
    <source>
        <dbReference type="Google" id="ProtNLM"/>
    </source>
</evidence>
<sequence length="431" mass="46576">MFHQNLLSVGLNREGAITRRSLLQLVTGGAAASGSMAFLQAIGLNAAEMKKEGRACIMIFLNGAPSQLELWDPKPGTDNGGPTKSISTQMPGVSFAEYWPKLAQSKDVSLIRTIVGKEAAHERGAYHLRTGRRLTGSSNHPHIGSVAAWKLGDLASDMPNFVSIGNTPHGAGFLGVKYAPFMVGAAGRLPDNIVASVPAPRLDQRMKLLSQQDAELAAVGAKAIANEHQELYQRAKKMMASPRLKSFQTEPEKPEVKEKYGKSAFGQGCLVARRLVESGIPFVEVQRGGWDMHENLWQRMPATAGEVDQGVSALIADLKSRGMLEKTLVICMGEFGRTPKINQRTPEVGRDHWARNFNVLLAGGGIAGGQCIGTTSDDGTEIVDRPVDVDDLFQTYCHCLKIDADEEMITPEGRPLRIVDAGSPVKELLIS</sequence>
<dbReference type="SUPFAM" id="SSF53649">
    <property type="entry name" value="Alkaline phosphatase-like"/>
    <property type="match status" value="1"/>
</dbReference>
<dbReference type="KEGG" id="ccos:Pan44_36610"/>
<reference evidence="1 2" key="1">
    <citation type="submission" date="2019-02" db="EMBL/GenBank/DDBJ databases">
        <title>Deep-cultivation of Planctomycetes and their phenomic and genomic characterization uncovers novel biology.</title>
        <authorList>
            <person name="Wiegand S."/>
            <person name="Jogler M."/>
            <person name="Boedeker C."/>
            <person name="Pinto D."/>
            <person name="Vollmers J."/>
            <person name="Rivas-Marin E."/>
            <person name="Kohn T."/>
            <person name="Peeters S.H."/>
            <person name="Heuer A."/>
            <person name="Rast P."/>
            <person name="Oberbeckmann S."/>
            <person name="Bunk B."/>
            <person name="Jeske O."/>
            <person name="Meyerdierks A."/>
            <person name="Storesund J.E."/>
            <person name="Kallscheuer N."/>
            <person name="Luecker S."/>
            <person name="Lage O.M."/>
            <person name="Pohl T."/>
            <person name="Merkel B.J."/>
            <person name="Hornburger P."/>
            <person name="Mueller R.-W."/>
            <person name="Bruemmer F."/>
            <person name="Labrenz M."/>
            <person name="Spormann A.M."/>
            <person name="Op den Camp H."/>
            <person name="Overmann J."/>
            <person name="Amann R."/>
            <person name="Jetten M.S.M."/>
            <person name="Mascher T."/>
            <person name="Medema M.H."/>
            <person name="Devos D.P."/>
            <person name="Kaster A.-K."/>
            <person name="Ovreas L."/>
            <person name="Rohde M."/>
            <person name="Galperin M.Y."/>
            <person name="Jogler C."/>
        </authorList>
    </citation>
    <scope>NUCLEOTIDE SEQUENCE [LARGE SCALE GENOMIC DNA]</scope>
    <source>
        <strain evidence="1 2">Pan44</strain>
    </source>
</reference>
<dbReference type="EMBL" id="CP036271">
    <property type="protein sequence ID" value="QDT55615.1"/>
    <property type="molecule type" value="Genomic_DNA"/>
</dbReference>
<dbReference type="PANTHER" id="PTHR43737">
    <property type="entry name" value="BLL7424 PROTEIN"/>
    <property type="match status" value="1"/>
</dbReference>
<dbReference type="RefSeq" id="WP_145031589.1">
    <property type="nucleotide sequence ID" value="NZ_CP036271.1"/>
</dbReference>
<dbReference type="Proteomes" id="UP000315700">
    <property type="component" value="Chromosome"/>
</dbReference>
<dbReference type="Pfam" id="PF07394">
    <property type="entry name" value="DUF1501"/>
    <property type="match status" value="1"/>
</dbReference>
<keyword evidence="2" id="KW-1185">Reference proteome</keyword>